<keyword evidence="12" id="KW-1185">Reference proteome</keyword>
<comment type="subcellular location">
    <subcellularLocation>
        <location evidence="1">Membrane</location>
        <topology evidence="1">Multi-pass membrane protein</topology>
    </subcellularLocation>
</comment>
<dbReference type="GO" id="GO:0007214">
    <property type="term" value="P:gamma-aminobutyric acid signaling pathway"/>
    <property type="evidence" value="ECO:0000318"/>
    <property type="project" value="GO_Central"/>
</dbReference>
<feature type="transmembrane region" description="Helical" evidence="9">
    <location>
        <begin position="84"/>
        <end position="105"/>
    </location>
</feature>
<dbReference type="PROSITE" id="PS50259">
    <property type="entry name" value="G_PROTEIN_RECEP_F3_4"/>
    <property type="match status" value="1"/>
</dbReference>
<feature type="domain" description="G-protein coupled receptors family 3 profile" evidence="10">
    <location>
        <begin position="1"/>
        <end position="240"/>
    </location>
</feature>
<dbReference type="InterPro" id="IPR017978">
    <property type="entry name" value="GPCR_3_C"/>
</dbReference>
<dbReference type="Proteomes" id="UP000009022">
    <property type="component" value="Unassembled WGS sequence"/>
</dbReference>
<evidence type="ECO:0000256" key="2">
    <source>
        <dbReference type="ARBA" id="ARBA00022692"/>
    </source>
</evidence>
<feature type="transmembrane region" description="Helical" evidence="9">
    <location>
        <begin position="185"/>
        <end position="205"/>
    </location>
</feature>
<evidence type="ECO:0000256" key="4">
    <source>
        <dbReference type="ARBA" id="ARBA00023040"/>
    </source>
</evidence>
<name>B3S763_TRIAD</name>
<feature type="transmembrane region" description="Helical" evidence="9">
    <location>
        <begin position="44"/>
        <end position="63"/>
    </location>
</feature>
<dbReference type="RefSeq" id="XP_002116028.1">
    <property type="nucleotide sequence ID" value="XM_002115992.1"/>
</dbReference>
<evidence type="ECO:0000256" key="6">
    <source>
        <dbReference type="ARBA" id="ARBA00023170"/>
    </source>
</evidence>
<evidence type="ECO:0000313" key="12">
    <source>
        <dbReference type="Proteomes" id="UP000009022"/>
    </source>
</evidence>
<dbReference type="STRING" id="10228.B3S763"/>
<dbReference type="Pfam" id="PF00003">
    <property type="entry name" value="7tm_3"/>
    <property type="match status" value="1"/>
</dbReference>
<keyword evidence="6" id="KW-0675">Receptor</keyword>
<keyword evidence="4" id="KW-0297">G-protein coupled receptor</keyword>
<evidence type="ECO:0000256" key="9">
    <source>
        <dbReference type="SAM" id="Phobius"/>
    </source>
</evidence>
<feature type="transmembrane region" description="Helical" evidence="9">
    <location>
        <begin position="144"/>
        <end position="165"/>
    </location>
</feature>
<dbReference type="eggNOG" id="KOG1055">
    <property type="taxonomic scope" value="Eukaryota"/>
</dbReference>
<evidence type="ECO:0000313" key="11">
    <source>
        <dbReference type="EMBL" id="EDV21428.1"/>
    </source>
</evidence>
<dbReference type="PhylomeDB" id="B3S763"/>
<dbReference type="EMBL" id="DS985253">
    <property type="protein sequence ID" value="EDV21428.1"/>
    <property type="molecule type" value="Genomic_DNA"/>
</dbReference>
<keyword evidence="5 9" id="KW-0472">Membrane</keyword>
<keyword evidence="3 9" id="KW-1133">Transmembrane helix</keyword>
<dbReference type="InterPro" id="IPR002455">
    <property type="entry name" value="GPCR3_GABA-B"/>
</dbReference>
<dbReference type="GO" id="GO:0038039">
    <property type="term" value="C:G protein-coupled receptor heterodimeric complex"/>
    <property type="evidence" value="ECO:0000318"/>
    <property type="project" value="GO_Central"/>
</dbReference>
<dbReference type="KEGG" id="tad:TRIADDRAFT_60056"/>
<dbReference type="PRINTS" id="PR01177">
    <property type="entry name" value="GABAB1RECPTR"/>
</dbReference>
<organism evidence="11 12">
    <name type="scientific">Trichoplax adhaerens</name>
    <name type="common">Trichoplax reptans</name>
    <dbReference type="NCBI Taxonomy" id="10228"/>
    <lineage>
        <taxon>Eukaryota</taxon>
        <taxon>Metazoa</taxon>
        <taxon>Placozoa</taxon>
        <taxon>Uniplacotomia</taxon>
        <taxon>Trichoplacea</taxon>
        <taxon>Trichoplacidae</taxon>
        <taxon>Trichoplax</taxon>
    </lineage>
</organism>
<dbReference type="OrthoDB" id="2150267at2759"/>
<keyword evidence="7" id="KW-0325">Glycoprotein</keyword>
<feature type="transmembrane region" description="Helical" evidence="9">
    <location>
        <begin position="7"/>
        <end position="24"/>
    </location>
</feature>
<dbReference type="PANTHER" id="PTHR10519">
    <property type="entry name" value="GABA-B RECEPTOR"/>
    <property type="match status" value="1"/>
</dbReference>
<evidence type="ECO:0000256" key="8">
    <source>
        <dbReference type="ARBA" id="ARBA00023224"/>
    </source>
</evidence>
<sequence>MSSPNLNYSILAGCILCYISSIFLGLDSNFVPKSALRHMCTIQIWLLSLGFTIAFGSVTVKSWRIYKIFFNPTKIRMVIRDIQLFGRLIQLLAVDIVILSLWTTIDPITIMENNIGSPKRIVTANIETIVMHRIQICYSKYTSVWLAVTLSYKLLLLLVGVFLAWKTRKVSIDSLNDSHSLAMTVYNIFVLSCTGIIVGIASNLILDAQFAMQASFIILCTTSSMGLLFIPKISQVKIHPIQVTSSSKLDKQVRESFQKSTLSQKNLELELRKLKLIISEKEMALVTVSCIRDDKISQLQMPLSAVSNFIST</sequence>
<gene>
    <name evidence="11" type="ORF">TRIADDRAFT_60056</name>
</gene>
<evidence type="ECO:0000256" key="1">
    <source>
        <dbReference type="ARBA" id="ARBA00004141"/>
    </source>
</evidence>
<dbReference type="GeneID" id="6757241"/>
<accession>B3S763</accession>
<dbReference type="CTD" id="6757241"/>
<dbReference type="PANTHER" id="PTHR10519:SF79">
    <property type="entry name" value="RECEPTOR LIGAND BINDING REGION DOMAIN-CONTAINING PROTEIN"/>
    <property type="match status" value="1"/>
</dbReference>
<evidence type="ECO:0000256" key="7">
    <source>
        <dbReference type="ARBA" id="ARBA00023180"/>
    </source>
</evidence>
<evidence type="ECO:0000256" key="5">
    <source>
        <dbReference type="ARBA" id="ARBA00023136"/>
    </source>
</evidence>
<dbReference type="AlphaFoldDB" id="B3S763"/>
<evidence type="ECO:0000256" key="3">
    <source>
        <dbReference type="ARBA" id="ARBA00022989"/>
    </source>
</evidence>
<dbReference type="OMA" id="KSENEGH"/>
<dbReference type="GO" id="GO:0004965">
    <property type="term" value="F:G protein-coupled GABA receptor activity"/>
    <property type="evidence" value="ECO:0000318"/>
    <property type="project" value="GO_Central"/>
</dbReference>
<dbReference type="PRINTS" id="PR01176">
    <property type="entry name" value="GABABRECEPTR"/>
</dbReference>
<dbReference type="CDD" id="cd15047">
    <property type="entry name" value="7tmC_GABA-B-like"/>
    <property type="match status" value="1"/>
</dbReference>
<keyword evidence="8" id="KW-0807">Transducer</keyword>
<keyword evidence="2 9" id="KW-0812">Transmembrane</keyword>
<evidence type="ECO:0000259" key="10">
    <source>
        <dbReference type="PROSITE" id="PS50259"/>
    </source>
</evidence>
<reference evidence="11 12" key="1">
    <citation type="journal article" date="2008" name="Nature">
        <title>The Trichoplax genome and the nature of placozoans.</title>
        <authorList>
            <person name="Srivastava M."/>
            <person name="Begovic E."/>
            <person name="Chapman J."/>
            <person name="Putnam N.H."/>
            <person name="Hellsten U."/>
            <person name="Kawashima T."/>
            <person name="Kuo A."/>
            <person name="Mitros T."/>
            <person name="Salamov A."/>
            <person name="Carpenter M.L."/>
            <person name="Signorovitch A.Y."/>
            <person name="Moreno M.A."/>
            <person name="Kamm K."/>
            <person name="Grimwood J."/>
            <person name="Schmutz J."/>
            <person name="Shapiro H."/>
            <person name="Grigoriev I.V."/>
            <person name="Buss L.W."/>
            <person name="Schierwater B."/>
            <person name="Dellaporta S.L."/>
            <person name="Rokhsar D.S."/>
        </authorList>
    </citation>
    <scope>NUCLEOTIDE SEQUENCE [LARGE SCALE GENOMIC DNA]</scope>
    <source>
        <strain evidence="11 12">Grell-BS-1999</strain>
    </source>
</reference>
<proteinExistence type="predicted"/>
<dbReference type="HOGENOM" id="CLU_068760_0_0_1"/>
<protein>
    <recommendedName>
        <fullName evidence="10">G-protein coupled receptors family 3 profile domain-containing protein</fullName>
    </recommendedName>
</protein>
<dbReference type="InParanoid" id="B3S763"/>
<feature type="transmembrane region" description="Helical" evidence="9">
    <location>
        <begin position="211"/>
        <end position="230"/>
    </location>
</feature>